<name>A0A0A9AEV0_ARUDO</name>
<reference evidence="1" key="2">
    <citation type="journal article" date="2015" name="Data Brief">
        <title>Shoot transcriptome of the giant reed, Arundo donax.</title>
        <authorList>
            <person name="Barrero R.A."/>
            <person name="Guerrero F.D."/>
            <person name="Moolhuijzen P."/>
            <person name="Goolsby J.A."/>
            <person name="Tidwell J."/>
            <person name="Bellgard S.E."/>
            <person name="Bellgard M.I."/>
        </authorList>
    </citation>
    <scope>NUCLEOTIDE SEQUENCE</scope>
    <source>
        <tissue evidence="1">Shoot tissue taken approximately 20 cm above the soil surface</tissue>
    </source>
</reference>
<sequence length="43" mass="5054">MRLFGRQKNVFVFVSPYRLHCFSSICLLLFSLFGEIRCLHCTA</sequence>
<reference evidence="1" key="1">
    <citation type="submission" date="2014-09" db="EMBL/GenBank/DDBJ databases">
        <authorList>
            <person name="Magalhaes I.L.F."/>
            <person name="Oliveira U."/>
            <person name="Santos F.R."/>
            <person name="Vidigal T.H.D.A."/>
            <person name="Brescovit A.D."/>
            <person name="Santos A.J."/>
        </authorList>
    </citation>
    <scope>NUCLEOTIDE SEQUENCE</scope>
    <source>
        <tissue evidence="1">Shoot tissue taken approximately 20 cm above the soil surface</tissue>
    </source>
</reference>
<evidence type="ECO:0000313" key="1">
    <source>
        <dbReference type="EMBL" id="JAD50184.1"/>
    </source>
</evidence>
<protein>
    <submittedName>
        <fullName evidence="1">Uncharacterized protein</fullName>
    </submittedName>
</protein>
<proteinExistence type="predicted"/>
<organism evidence="1">
    <name type="scientific">Arundo donax</name>
    <name type="common">Giant reed</name>
    <name type="synonym">Donax arundinaceus</name>
    <dbReference type="NCBI Taxonomy" id="35708"/>
    <lineage>
        <taxon>Eukaryota</taxon>
        <taxon>Viridiplantae</taxon>
        <taxon>Streptophyta</taxon>
        <taxon>Embryophyta</taxon>
        <taxon>Tracheophyta</taxon>
        <taxon>Spermatophyta</taxon>
        <taxon>Magnoliopsida</taxon>
        <taxon>Liliopsida</taxon>
        <taxon>Poales</taxon>
        <taxon>Poaceae</taxon>
        <taxon>PACMAD clade</taxon>
        <taxon>Arundinoideae</taxon>
        <taxon>Arundineae</taxon>
        <taxon>Arundo</taxon>
    </lineage>
</organism>
<dbReference type="AlphaFoldDB" id="A0A0A9AEV0"/>
<accession>A0A0A9AEV0</accession>
<dbReference type="EMBL" id="GBRH01247711">
    <property type="protein sequence ID" value="JAD50184.1"/>
    <property type="molecule type" value="Transcribed_RNA"/>
</dbReference>